<comment type="subcellular location">
    <subcellularLocation>
        <location evidence="1">Membrane</location>
        <topology evidence="1">Multi-pass membrane protein</topology>
    </subcellularLocation>
</comment>
<keyword evidence="10 11" id="KW-0407">Ion channel</keyword>
<dbReference type="InterPro" id="IPR001873">
    <property type="entry name" value="ENaC"/>
</dbReference>
<keyword evidence="2 11" id="KW-0813">Transport</keyword>
<comment type="caution">
    <text evidence="12">The sequence shown here is derived from an EMBL/GenBank/DDBJ whole genome shotgun (WGS) entry which is preliminary data.</text>
</comment>
<dbReference type="EMBL" id="JAHRIN010042516">
    <property type="protein sequence ID" value="MEQ2206080.1"/>
    <property type="molecule type" value="Genomic_DNA"/>
</dbReference>
<sequence>PWGNCRSTSKEKFPGYDTYSISACRLLCETNEVMRVCNCRMVHMPGKISVCIISTIKTACKTKAVCVN</sequence>
<dbReference type="Pfam" id="PF00858">
    <property type="entry name" value="ASC"/>
    <property type="match status" value="1"/>
</dbReference>
<evidence type="ECO:0000256" key="7">
    <source>
        <dbReference type="ARBA" id="ARBA00023065"/>
    </source>
</evidence>
<evidence type="ECO:0000256" key="10">
    <source>
        <dbReference type="ARBA" id="ARBA00023303"/>
    </source>
</evidence>
<evidence type="ECO:0000256" key="4">
    <source>
        <dbReference type="ARBA" id="ARBA00022692"/>
    </source>
</evidence>
<dbReference type="PROSITE" id="PS01206">
    <property type="entry name" value="ASC"/>
    <property type="match status" value="1"/>
</dbReference>
<keyword evidence="3 11" id="KW-0894">Sodium channel</keyword>
<accession>A0ABV0RD61</accession>
<keyword evidence="13" id="KW-1185">Reference proteome</keyword>
<dbReference type="Gene3D" id="1.10.287.820">
    <property type="entry name" value="Acid-sensing ion channel domain"/>
    <property type="match status" value="1"/>
</dbReference>
<reference evidence="12 13" key="1">
    <citation type="submission" date="2021-06" db="EMBL/GenBank/DDBJ databases">
        <authorList>
            <person name="Palmer J.M."/>
        </authorList>
    </citation>
    <scope>NUCLEOTIDE SEQUENCE [LARGE SCALE GENOMIC DNA]</scope>
    <source>
        <strain evidence="12 13">XC_2019</strain>
        <tissue evidence="12">Muscle</tissue>
    </source>
</reference>
<dbReference type="InterPro" id="IPR020903">
    <property type="entry name" value="ENaC_CS"/>
</dbReference>
<protein>
    <submittedName>
        <fullName evidence="12">Acid-sensing ion channel 4-A</fullName>
    </submittedName>
</protein>
<keyword evidence="5" id="KW-1133">Transmembrane helix</keyword>
<feature type="non-terminal residue" evidence="12">
    <location>
        <position position="1"/>
    </location>
</feature>
<keyword evidence="9 11" id="KW-0739">Sodium transport</keyword>
<evidence type="ECO:0000256" key="1">
    <source>
        <dbReference type="ARBA" id="ARBA00004141"/>
    </source>
</evidence>
<keyword evidence="6" id="KW-0915">Sodium</keyword>
<evidence type="ECO:0000313" key="12">
    <source>
        <dbReference type="EMBL" id="MEQ2206080.1"/>
    </source>
</evidence>
<evidence type="ECO:0000256" key="5">
    <source>
        <dbReference type="ARBA" id="ARBA00022989"/>
    </source>
</evidence>
<evidence type="ECO:0000256" key="6">
    <source>
        <dbReference type="ARBA" id="ARBA00023053"/>
    </source>
</evidence>
<keyword evidence="8" id="KW-0472">Membrane</keyword>
<evidence type="ECO:0000256" key="3">
    <source>
        <dbReference type="ARBA" id="ARBA00022461"/>
    </source>
</evidence>
<name>A0ABV0RD61_9TELE</name>
<evidence type="ECO:0000256" key="11">
    <source>
        <dbReference type="RuleBase" id="RU000679"/>
    </source>
</evidence>
<keyword evidence="7 11" id="KW-0406">Ion transport</keyword>
<proteinExistence type="inferred from homology"/>
<evidence type="ECO:0000256" key="9">
    <source>
        <dbReference type="ARBA" id="ARBA00023201"/>
    </source>
</evidence>
<comment type="similarity">
    <text evidence="11">Belongs to the amiloride-sensitive sodium channel (TC 1.A.6) family.</text>
</comment>
<evidence type="ECO:0000256" key="8">
    <source>
        <dbReference type="ARBA" id="ARBA00023136"/>
    </source>
</evidence>
<evidence type="ECO:0000256" key="2">
    <source>
        <dbReference type="ARBA" id="ARBA00022448"/>
    </source>
</evidence>
<gene>
    <name evidence="12" type="primary">ASIC4A_2</name>
    <name evidence="12" type="ORF">XENOCAPTIV_022629</name>
</gene>
<dbReference type="Proteomes" id="UP001434883">
    <property type="component" value="Unassembled WGS sequence"/>
</dbReference>
<organism evidence="12 13">
    <name type="scientific">Xenoophorus captivus</name>
    <dbReference type="NCBI Taxonomy" id="1517983"/>
    <lineage>
        <taxon>Eukaryota</taxon>
        <taxon>Metazoa</taxon>
        <taxon>Chordata</taxon>
        <taxon>Craniata</taxon>
        <taxon>Vertebrata</taxon>
        <taxon>Euteleostomi</taxon>
        <taxon>Actinopterygii</taxon>
        <taxon>Neopterygii</taxon>
        <taxon>Teleostei</taxon>
        <taxon>Neoteleostei</taxon>
        <taxon>Acanthomorphata</taxon>
        <taxon>Ovalentaria</taxon>
        <taxon>Atherinomorphae</taxon>
        <taxon>Cyprinodontiformes</taxon>
        <taxon>Goodeidae</taxon>
        <taxon>Xenoophorus</taxon>
    </lineage>
</organism>
<keyword evidence="4 11" id="KW-0812">Transmembrane</keyword>
<evidence type="ECO:0000313" key="13">
    <source>
        <dbReference type="Proteomes" id="UP001434883"/>
    </source>
</evidence>